<evidence type="ECO:0000313" key="8">
    <source>
        <dbReference type="Proteomes" id="UP001489902"/>
    </source>
</evidence>
<feature type="transmembrane region" description="Helical" evidence="6">
    <location>
        <begin position="375"/>
        <end position="396"/>
    </location>
</feature>
<keyword evidence="3 6" id="KW-1133">Transmembrane helix</keyword>
<protein>
    <submittedName>
        <fullName evidence="7">Polyamine transporter 3</fullName>
    </submittedName>
</protein>
<evidence type="ECO:0000256" key="5">
    <source>
        <dbReference type="ARBA" id="ARBA00023180"/>
    </source>
</evidence>
<dbReference type="Pfam" id="PF07690">
    <property type="entry name" value="MFS_1"/>
    <property type="match status" value="1"/>
</dbReference>
<feature type="transmembrane region" description="Helical" evidence="6">
    <location>
        <begin position="347"/>
        <end position="369"/>
    </location>
</feature>
<feature type="transmembrane region" description="Helical" evidence="6">
    <location>
        <begin position="314"/>
        <end position="335"/>
    </location>
</feature>
<comment type="subcellular location">
    <subcellularLocation>
        <location evidence="1">Membrane</location>
        <topology evidence="1">Multi-pass membrane protein</topology>
    </subcellularLocation>
</comment>
<dbReference type="Proteomes" id="UP001489902">
    <property type="component" value="Chromosome 7"/>
</dbReference>
<dbReference type="SUPFAM" id="SSF103473">
    <property type="entry name" value="MFS general substrate transporter"/>
    <property type="match status" value="1"/>
</dbReference>
<sequence>MSSLESALDAQCVTWASPDVPKNPKNWPQARKWRATVSVSAFVLMNTLSSTIIAPALPYISETLNVTNSAEQILLLSIFVLGSAFGPFIACPLPEIYGRSRTIQSWNFLYLVFNMVCGPVNSKAAMLIGSGILSDLFTAKERGRAVAVYSIMPLIGPVIGPNLGGVIARYTTWRWAFYATSLLDVMILIPSFFLLEETYEPVLLRRKKPRLVKVNDGNVNFYTEYDHLDKACVEKPDIAGLNYLSLFVGSLFAAEVSTRAIDSTQKHLSHKNNGAHRPEYQMPVMPPATLALSAGMFMYGWTADMKTHWILPNIGAAIFMGAAMACAIAVTTYMIDTYSKYAASALAAINMLRQIFGCVFPIFAPYLYAKLGCGWGSSVLGFLALAIGLPAVILLWRFGRALRQRSPYAQDVTK</sequence>
<dbReference type="InterPro" id="IPR011701">
    <property type="entry name" value="MFS"/>
</dbReference>
<accession>A0ABZ2XAI2</accession>
<feature type="transmembrane region" description="Helical" evidence="6">
    <location>
        <begin position="108"/>
        <end position="134"/>
    </location>
</feature>
<evidence type="ECO:0000256" key="6">
    <source>
        <dbReference type="SAM" id="Phobius"/>
    </source>
</evidence>
<dbReference type="Gene3D" id="1.20.1250.20">
    <property type="entry name" value="MFS general substrate transporter like domains"/>
    <property type="match status" value="1"/>
</dbReference>
<evidence type="ECO:0000256" key="1">
    <source>
        <dbReference type="ARBA" id="ARBA00004141"/>
    </source>
</evidence>
<feature type="transmembrane region" description="Helical" evidence="6">
    <location>
        <begin position="175"/>
        <end position="195"/>
    </location>
</feature>
<organism evidence="7 8">
    <name type="scientific">Fusarium acuminatum</name>
    <dbReference type="NCBI Taxonomy" id="5515"/>
    <lineage>
        <taxon>Eukaryota</taxon>
        <taxon>Fungi</taxon>
        <taxon>Dikarya</taxon>
        <taxon>Ascomycota</taxon>
        <taxon>Pezizomycotina</taxon>
        <taxon>Sordariomycetes</taxon>
        <taxon>Hypocreomycetidae</taxon>
        <taxon>Hypocreales</taxon>
        <taxon>Nectriaceae</taxon>
        <taxon>Fusarium</taxon>
        <taxon>Fusarium tricinctum species complex</taxon>
    </lineage>
</organism>
<evidence type="ECO:0000256" key="2">
    <source>
        <dbReference type="ARBA" id="ARBA00022692"/>
    </source>
</evidence>
<dbReference type="PANTHER" id="PTHR23502">
    <property type="entry name" value="MAJOR FACILITATOR SUPERFAMILY"/>
    <property type="match status" value="1"/>
</dbReference>
<keyword evidence="2 6" id="KW-0812">Transmembrane</keyword>
<keyword evidence="4 6" id="KW-0472">Membrane</keyword>
<dbReference type="EMBL" id="CP151266">
    <property type="protein sequence ID" value="WZH50133.1"/>
    <property type="molecule type" value="Genomic_DNA"/>
</dbReference>
<feature type="transmembrane region" description="Helical" evidence="6">
    <location>
        <begin position="73"/>
        <end position="96"/>
    </location>
</feature>
<keyword evidence="8" id="KW-1185">Reference proteome</keyword>
<evidence type="ECO:0000256" key="3">
    <source>
        <dbReference type="ARBA" id="ARBA00022989"/>
    </source>
</evidence>
<feature type="transmembrane region" description="Helical" evidence="6">
    <location>
        <begin position="146"/>
        <end position="168"/>
    </location>
</feature>
<name>A0ABZ2XAI2_9HYPO</name>
<evidence type="ECO:0000256" key="4">
    <source>
        <dbReference type="ARBA" id="ARBA00023136"/>
    </source>
</evidence>
<dbReference type="InterPro" id="IPR036259">
    <property type="entry name" value="MFS_trans_sf"/>
</dbReference>
<proteinExistence type="predicted"/>
<keyword evidence="5" id="KW-0325">Glycoprotein</keyword>
<reference evidence="7 8" key="1">
    <citation type="submission" date="2024-04" db="EMBL/GenBank/DDBJ databases">
        <title>Complete genome sequence of Fusarium acuminatum.</title>
        <authorList>
            <person name="Lan B."/>
        </authorList>
    </citation>
    <scope>NUCLEOTIDE SEQUENCE [LARGE SCALE GENOMIC DNA]</scope>
    <source>
        <strain evidence="7">1A</strain>
    </source>
</reference>
<evidence type="ECO:0000313" key="7">
    <source>
        <dbReference type="EMBL" id="WZH50133.1"/>
    </source>
</evidence>
<dbReference type="PANTHER" id="PTHR23502:SF60">
    <property type="entry name" value="MAJOR FACILITATOR SUPERFAMILY (MFS) PROFILE DOMAIN-CONTAINING PROTEIN-RELATED"/>
    <property type="match status" value="1"/>
</dbReference>
<gene>
    <name evidence="7" type="ORF">QYS62_011373</name>
</gene>
<feature type="transmembrane region" description="Helical" evidence="6">
    <location>
        <begin position="35"/>
        <end position="61"/>
    </location>
</feature>